<dbReference type="AlphaFoldDB" id="A0A2T4AHL5"/>
<reference evidence="1 2" key="1">
    <citation type="submission" date="2016-07" db="EMBL/GenBank/DDBJ databases">
        <title>Multiple horizontal gene transfer events from other fungi enriched the ability of initially mycotrophic Trichoderma (Ascomycota) to feed on dead plant biomass.</title>
        <authorList>
            <consortium name="DOE Joint Genome Institute"/>
            <person name="Aerts A."/>
            <person name="Atanasova L."/>
            <person name="Chenthamara K."/>
            <person name="Zhang J."/>
            <person name="Grujic M."/>
            <person name="Henrissat B."/>
            <person name="Kuo A."/>
            <person name="Salamov A."/>
            <person name="Lipzen A."/>
            <person name="Labutti K."/>
            <person name="Barry K."/>
            <person name="Miao Y."/>
            <person name="Rahimi M.J."/>
            <person name="Shen Q."/>
            <person name="Grigoriev I.V."/>
            <person name="Kubicek C.P."/>
            <person name="Druzhinina I.S."/>
        </authorList>
    </citation>
    <scope>NUCLEOTIDE SEQUENCE [LARGE SCALE GENOMIC DNA]</scope>
    <source>
        <strain evidence="1 2">CBS 226.95</strain>
    </source>
</reference>
<evidence type="ECO:0000313" key="2">
    <source>
        <dbReference type="Proteomes" id="UP000241690"/>
    </source>
</evidence>
<accession>A0A2T4AHL5</accession>
<dbReference type="Proteomes" id="UP000241690">
    <property type="component" value="Unassembled WGS sequence"/>
</dbReference>
<dbReference type="RefSeq" id="XP_024776262.1">
    <property type="nucleotide sequence ID" value="XM_024914715.1"/>
</dbReference>
<dbReference type="EMBL" id="KZ679678">
    <property type="protein sequence ID" value="PTB56585.1"/>
    <property type="molecule type" value="Genomic_DNA"/>
</dbReference>
<organism evidence="1 2">
    <name type="scientific">Trichoderma harzianum CBS 226.95</name>
    <dbReference type="NCBI Taxonomy" id="983964"/>
    <lineage>
        <taxon>Eukaryota</taxon>
        <taxon>Fungi</taxon>
        <taxon>Dikarya</taxon>
        <taxon>Ascomycota</taxon>
        <taxon>Pezizomycotina</taxon>
        <taxon>Sordariomycetes</taxon>
        <taxon>Hypocreomycetidae</taxon>
        <taxon>Hypocreales</taxon>
        <taxon>Hypocreaceae</taxon>
        <taxon>Trichoderma</taxon>
    </lineage>
</organism>
<evidence type="ECO:0000313" key="1">
    <source>
        <dbReference type="EMBL" id="PTB56585.1"/>
    </source>
</evidence>
<sequence length="84" mass="9727">MTPMSREYQSRPPAYSVSLACPALYWCLRTLGLWLSSQCNLHLHLHMLAPVHLEQYQYLRVVCNPNVIHQILLPAARSTRFTGY</sequence>
<gene>
    <name evidence="1" type="ORF">M431DRAFT_382033</name>
</gene>
<protein>
    <submittedName>
        <fullName evidence="1">Uncharacterized protein</fullName>
    </submittedName>
</protein>
<name>A0A2T4AHL5_TRIHA</name>
<dbReference type="GeneID" id="36623281"/>
<keyword evidence="2" id="KW-1185">Reference proteome</keyword>
<proteinExistence type="predicted"/>